<gene>
    <name evidence="1" type="ORF">F0475_05610</name>
</gene>
<proteinExistence type="predicted"/>
<dbReference type="Proteomes" id="UP000482295">
    <property type="component" value="Unassembled WGS sequence"/>
</dbReference>
<dbReference type="AlphaFoldDB" id="A0A7C9HFT9"/>
<protein>
    <submittedName>
        <fullName evidence="1">Uncharacterized protein</fullName>
    </submittedName>
</protein>
<reference evidence="1 2" key="1">
    <citation type="submission" date="2019-09" db="EMBL/GenBank/DDBJ databases">
        <title>Prevotella A2879 sp. nov., isolated from an abscess of a patient.</title>
        <authorList>
            <person name="Buhl M."/>
            <person name="Oberhettinger P."/>
        </authorList>
    </citation>
    <scope>NUCLEOTIDE SEQUENCE [LARGE SCALE GENOMIC DNA]</scope>
    <source>
        <strain evidence="1 2">A2879</strain>
    </source>
</reference>
<name>A0A7C9HFT9_9BACT</name>
<evidence type="ECO:0000313" key="1">
    <source>
        <dbReference type="EMBL" id="MUL27786.1"/>
    </source>
</evidence>
<keyword evidence="2" id="KW-1185">Reference proteome</keyword>
<organism evidence="1 2">
    <name type="scientific">Prevotella vespertina</name>
    <dbReference type="NCBI Taxonomy" id="2608404"/>
    <lineage>
        <taxon>Bacteria</taxon>
        <taxon>Pseudomonadati</taxon>
        <taxon>Bacteroidota</taxon>
        <taxon>Bacteroidia</taxon>
        <taxon>Bacteroidales</taxon>
        <taxon>Prevotellaceae</taxon>
        <taxon>Prevotella</taxon>
    </lineage>
</organism>
<sequence length="71" mass="8269">MGRLFSRIKETPFSNRERRFFLSKRGFPCIEETPPLFANSSLHSPLHSERGWGRGCRWDGGEAFFCYVLSL</sequence>
<accession>A0A7C9HFT9</accession>
<evidence type="ECO:0000313" key="2">
    <source>
        <dbReference type="Proteomes" id="UP000482295"/>
    </source>
</evidence>
<dbReference type="EMBL" id="VVIQ01000004">
    <property type="protein sequence ID" value="MUL27786.1"/>
    <property type="molecule type" value="Genomic_DNA"/>
</dbReference>
<comment type="caution">
    <text evidence="1">The sequence shown here is derived from an EMBL/GenBank/DDBJ whole genome shotgun (WGS) entry which is preliminary data.</text>
</comment>